<dbReference type="InterPro" id="IPR040976">
    <property type="entry name" value="Pkinase_fungal"/>
</dbReference>
<comment type="caution">
    <text evidence="2">The sequence shown here is derived from an EMBL/GenBank/DDBJ whole genome shotgun (WGS) entry which is preliminary data.</text>
</comment>
<reference evidence="2 3" key="1">
    <citation type="submission" date="2019-02" db="EMBL/GenBank/DDBJ databases">
        <title>Genome sequencing of the rare red list fungi Antrodiella citrinella (Flaviporus citrinellus).</title>
        <authorList>
            <person name="Buettner E."/>
            <person name="Kellner H."/>
        </authorList>
    </citation>
    <scope>NUCLEOTIDE SEQUENCE [LARGE SCALE GENOMIC DNA]</scope>
    <source>
        <strain evidence="2 3">DSM 108506</strain>
    </source>
</reference>
<keyword evidence="3" id="KW-1185">Reference proteome</keyword>
<gene>
    <name evidence="2" type="ORF">EUX98_g9170</name>
</gene>
<feature type="domain" description="Fungal-type protein kinase" evidence="1">
    <location>
        <begin position="304"/>
        <end position="379"/>
    </location>
</feature>
<dbReference type="Proteomes" id="UP000308730">
    <property type="component" value="Unassembled WGS sequence"/>
</dbReference>
<dbReference type="PANTHER" id="PTHR38248:SF2">
    <property type="entry name" value="FUNK1 11"/>
    <property type="match status" value="1"/>
</dbReference>
<feature type="domain" description="Fungal-type protein kinase" evidence="1">
    <location>
        <begin position="507"/>
        <end position="612"/>
    </location>
</feature>
<dbReference type="Pfam" id="PF17667">
    <property type="entry name" value="Pkinase_fungal"/>
    <property type="match status" value="2"/>
</dbReference>
<dbReference type="EMBL" id="SGPM01000669">
    <property type="protein sequence ID" value="THH17211.1"/>
    <property type="molecule type" value="Genomic_DNA"/>
</dbReference>
<dbReference type="InterPro" id="IPR011009">
    <property type="entry name" value="Kinase-like_dom_sf"/>
</dbReference>
<dbReference type="GO" id="GO:0004672">
    <property type="term" value="F:protein kinase activity"/>
    <property type="evidence" value="ECO:0007669"/>
    <property type="project" value="InterPro"/>
</dbReference>
<accession>A0A4S4LZE8</accession>
<evidence type="ECO:0000259" key="1">
    <source>
        <dbReference type="Pfam" id="PF17667"/>
    </source>
</evidence>
<dbReference type="SUPFAM" id="SSF56112">
    <property type="entry name" value="Protein kinase-like (PK-like)"/>
    <property type="match status" value="1"/>
</dbReference>
<evidence type="ECO:0000313" key="3">
    <source>
        <dbReference type="Proteomes" id="UP000308730"/>
    </source>
</evidence>
<proteinExistence type="predicted"/>
<organism evidence="2 3">
    <name type="scientific">Antrodiella citrinella</name>
    <dbReference type="NCBI Taxonomy" id="2447956"/>
    <lineage>
        <taxon>Eukaryota</taxon>
        <taxon>Fungi</taxon>
        <taxon>Dikarya</taxon>
        <taxon>Basidiomycota</taxon>
        <taxon>Agaricomycotina</taxon>
        <taxon>Agaricomycetes</taxon>
        <taxon>Polyporales</taxon>
        <taxon>Steccherinaceae</taxon>
        <taxon>Antrodiella</taxon>
    </lineage>
</organism>
<dbReference type="OrthoDB" id="2792997at2759"/>
<evidence type="ECO:0000313" key="2">
    <source>
        <dbReference type="EMBL" id="THH17211.1"/>
    </source>
</evidence>
<dbReference type="AlphaFoldDB" id="A0A4S4LZE8"/>
<dbReference type="InterPro" id="IPR008266">
    <property type="entry name" value="Tyr_kinase_AS"/>
</dbReference>
<dbReference type="PANTHER" id="PTHR38248">
    <property type="entry name" value="FUNK1 6"/>
    <property type="match status" value="1"/>
</dbReference>
<protein>
    <recommendedName>
        <fullName evidence="1">Fungal-type protein kinase domain-containing protein</fullName>
    </recommendedName>
</protein>
<sequence length="780" mass="87294">MPLALLKYDGQNTNLNTPHRTAHSVQTQGTQRVADIMFAVDEELTGNFQFVETEQFLGNFFSVGDEIVESTEKKLRDDGLLDQITSFGSSASCEKELYEPFTEVANTILCCTPEELDIGSYWASQPNKAPNNLDDLDDKAVKPRPDAVGALGDHRAFFKAIILLKRGDAEMTDKTEVARLIVDYAASCIRYHGEFKGLSQNELLTQVQEIREKLQQDSNYSPDKILSEAKTLLQNCQLKKSSKQEVKEPNEILTRHTYSTIQKCVKFLHSSTPLQQAHQAVLDAGESRRKTLTPPELSKLNKVASIWWLRVVTPVEIKLKSDKKSKQEGSSQLANYMRMVMRTQPNRHFVFGLLLCGGHLRVLYCDRSGLLATRSWIDIRKSKYVPSTHPCVQIKDYGISAYDTEWAIQVPDSQGQNGKWYGTNSPPLILKQGWHRVGGPTEKEFHDKEGNDSTNADDTLHHVGTILSSVQVSALTATFDSKELGASPVDKATFRGGIQGKAAEWERGVVDPEQIGEKRAAVSSHFPFAVRVLVRTLMLTYGWPIKYFKDLKELVRTIRDAVQGHRDLYFNRLVLHRDVSAGNILICPNGDDVEDTTGCIIDLDHAKKALKRITYSDPDVVSKSEFNAIRRQLGKILKFGSIEMDQELTGVLIRYFGDDVQIAFKELVKVYVDNLQDSNNPLTDRVWTSTILPNVGSSSLYFIRVFTFHGIYPDASNVQTLSSGCSARIKELPSLLDGWAAFSWPWNQNGNNGVHEFGDFVGDSAEESSSTGPCAWRSGP</sequence>
<name>A0A4S4LZE8_9APHY</name>
<dbReference type="PROSITE" id="PS00109">
    <property type="entry name" value="PROTEIN_KINASE_TYR"/>
    <property type="match status" value="1"/>
</dbReference>